<dbReference type="NCBIfam" id="TIGR02913">
    <property type="entry name" value="HAF_rpt"/>
    <property type="match status" value="1"/>
</dbReference>
<accession>A0A1R0KZ82</accession>
<evidence type="ECO:0000256" key="1">
    <source>
        <dbReference type="SAM" id="SignalP"/>
    </source>
</evidence>
<keyword evidence="1" id="KW-0732">Signal</keyword>
<dbReference type="OrthoDB" id="4310309at2"/>
<sequence length="385" mass="39785">MRNLIAGHRRSTWSLTAALVVLAGAMTGTAQATTAGPVDLGTLPGDDDSTVLAVNESGVMVGLSLAGPTPQRSRPARWDANGQIMALPTPGGTEGQVGDVNSHGVSAGYVLTPTAAIPTRWDADGTATALQLAPGYHNATAWAISDTGVVVGNWLTPDNQYHAFRWDPDGQAIDLGALPGETWSMVNDISADGSVIVGSAVRAGAGRAVRWVDGGPITELAPLSWSSGAHVINKHGVIAGSKREASSGPAVPATWDRNGTIHPMQWTSPHSVWVYHIGSTGYVVGSGYANPPRRQAVLWDPAGNLTVLPDGNLGADAEAVNASGTAVGTFQNQATAWFRNGERRQLGKLPGGNRGQAYRITDGGRVVGTAATATGKTHAVYWTLG</sequence>
<evidence type="ECO:0008006" key="4">
    <source>
        <dbReference type="Google" id="ProtNLM"/>
    </source>
</evidence>
<comment type="caution">
    <text evidence="2">The sequence shown here is derived from an EMBL/GenBank/DDBJ whole genome shotgun (WGS) entry which is preliminary data.</text>
</comment>
<dbReference type="STRING" id="76021.BS329_07390"/>
<dbReference type="InterPro" id="IPR014262">
    <property type="entry name" value="HAF_rpt"/>
</dbReference>
<proteinExistence type="predicted"/>
<evidence type="ECO:0000313" key="2">
    <source>
        <dbReference type="EMBL" id="OLZ54732.1"/>
    </source>
</evidence>
<feature type="chain" id="PRO_5010276077" description="HAF repeat-containing protein" evidence="1">
    <location>
        <begin position="33"/>
        <end position="385"/>
    </location>
</feature>
<gene>
    <name evidence="2" type="ORF">BS329_07390</name>
</gene>
<protein>
    <recommendedName>
        <fullName evidence="4">HAF repeat-containing protein</fullName>
    </recommendedName>
</protein>
<feature type="signal peptide" evidence="1">
    <location>
        <begin position="1"/>
        <end position="32"/>
    </location>
</feature>
<keyword evidence="3" id="KW-1185">Reference proteome</keyword>
<name>A0A1R0KZ82_9PSEU</name>
<dbReference type="AlphaFoldDB" id="A0A1R0KZ82"/>
<organism evidence="2 3">
    <name type="scientific">Amycolatopsis coloradensis</name>
    <dbReference type="NCBI Taxonomy" id="76021"/>
    <lineage>
        <taxon>Bacteria</taxon>
        <taxon>Bacillati</taxon>
        <taxon>Actinomycetota</taxon>
        <taxon>Actinomycetes</taxon>
        <taxon>Pseudonocardiales</taxon>
        <taxon>Pseudonocardiaceae</taxon>
        <taxon>Amycolatopsis</taxon>
    </lineage>
</organism>
<dbReference type="EMBL" id="MQUQ01000004">
    <property type="protein sequence ID" value="OLZ54732.1"/>
    <property type="molecule type" value="Genomic_DNA"/>
</dbReference>
<reference evidence="2 3" key="1">
    <citation type="submission" date="2016-01" db="EMBL/GenBank/DDBJ databases">
        <title>Amycolatopsis coloradensis genome sequencing and assembly.</title>
        <authorList>
            <person name="Mayilraj S."/>
        </authorList>
    </citation>
    <scope>NUCLEOTIDE SEQUENCE [LARGE SCALE GENOMIC DNA]</scope>
    <source>
        <strain evidence="2 3">DSM 44225</strain>
    </source>
</reference>
<evidence type="ECO:0000313" key="3">
    <source>
        <dbReference type="Proteomes" id="UP000187486"/>
    </source>
</evidence>
<dbReference type="Proteomes" id="UP000187486">
    <property type="component" value="Unassembled WGS sequence"/>
</dbReference>